<comment type="caution">
    <text evidence="2">The sequence shown here is derived from an EMBL/GenBank/DDBJ whole genome shotgun (WGS) entry which is preliminary data.</text>
</comment>
<dbReference type="Proteomes" id="UP001139006">
    <property type="component" value="Unassembled WGS sequence"/>
</dbReference>
<feature type="repeat" description="TPR" evidence="1">
    <location>
        <begin position="47"/>
        <end position="80"/>
    </location>
</feature>
<reference evidence="2 3" key="1">
    <citation type="journal article" date="2023" name="Int. J. Syst. Evol. Microbiol.">
        <title>Ligilactobacillus ubinensis sp. nov., a novel species isolated from the wild ferment of a durian fruit (Durio zibethinus).</title>
        <authorList>
            <person name="Heng Y.C."/>
            <person name="Menon N."/>
            <person name="Chen B."/>
            <person name="Loo B.Z.L."/>
            <person name="Wong G.W.J."/>
            <person name="Lim A.C.H."/>
            <person name="Silvaraju S."/>
            <person name="Kittelmann S."/>
        </authorList>
    </citation>
    <scope>NUCLEOTIDE SEQUENCE [LARGE SCALE GENOMIC DNA]</scope>
    <source>
        <strain evidence="2 3">WILCCON 0076</strain>
    </source>
</reference>
<accession>A0A9X2JLL4</accession>
<keyword evidence="3" id="KW-1185">Reference proteome</keyword>
<dbReference type="PROSITE" id="PS50005">
    <property type="entry name" value="TPR"/>
    <property type="match status" value="1"/>
</dbReference>
<name>A0A9X2JLL4_9LACO</name>
<proteinExistence type="predicted"/>
<dbReference type="InterPro" id="IPR019734">
    <property type="entry name" value="TPR_rpt"/>
</dbReference>
<dbReference type="SUPFAM" id="SSF48452">
    <property type="entry name" value="TPR-like"/>
    <property type="match status" value="1"/>
</dbReference>
<dbReference type="SMART" id="SM00028">
    <property type="entry name" value="TPR"/>
    <property type="match status" value="1"/>
</dbReference>
<dbReference type="AlphaFoldDB" id="A0A9X2JLL4"/>
<evidence type="ECO:0000313" key="3">
    <source>
        <dbReference type="Proteomes" id="UP001139006"/>
    </source>
</evidence>
<keyword evidence="1" id="KW-0802">TPR repeat</keyword>
<protein>
    <submittedName>
        <fullName evidence="2">Tetratricopeptide repeat protein</fullName>
    </submittedName>
</protein>
<sequence length="130" mass="15226">MFGFNKKKKVESIDNKKLTPETIDVLTVKLSELQKKLDMTDDEDEKIKVYEELGAVYIKLNKTDEAIVAYETSIKIKEQFGKAYNALLNLYEEKRKAAALTKDDTEIQKWIRKTDNLLDMSKRVLRKNMF</sequence>
<dbReference type="RefSeq" id="WP_253360563.1">
    <property type="nucleotide sequence ID" value="NZ_JAIULA010000011.1"/>
</dbReference>
<evidence type="ECO:0000313" key="2">
    <source>
        <dbReference type="EMBL" id="MCP0887039.1"/>
    </source>
</evidence>
<gene>
    <name evidence="2" type="ORF">LB941_06785</name>
</gene>
<dbReference type="Gene3D" id="1.25.40.10">
    <property type="entry name" value="Tetratricopeptide repeat domain"/>
    <property type="match status" value="1"/>
</dbReference>
<organism evidence="2 3">
    <name type="scientific">Ligilactobacillus ubinensis</name>
    <dbReference type="NCBI Taxonomy" id="2876789"/>
    <lineage>
        <taxon>Bacteria</taxon>
        <taxon>Bacillati</taxon>
        <taxon>Bacillota</taxon>
        <taxon>Bacilli</taxon>
        <taxon>Lactobacillales</taxon>
        <taxon>Lactobacillaceae</taxon>
        <taxon>Ligilactobacillus</taxon>
    </lineage>
</organism>
<dbReference type="InterPro" id="IPR011990">
    <property type="entry name" value="TPR-like_helical_dom_sf"/>
</dbReference>
<dbReference type="EMBL" id="JAIULA010000011">
    <property type="protein sequence ID" value="MCP0887039.1"/>
    <property type="molecule type" value="Genomic_DNA"/>
</dbReference>
<dbReference type="Pfam" id="PF13181">
    <property type="entry name" value="TPR_8"/>
    <property type="match status" value="1"/>
</dbReference>
<evidence type="ECO:0000256" key="1">
    <source>
        <dbReference type="PROSITE-ProRule" id="PRU00339"/>
    </source>
</evidence>